<evidence type="ECO:0000256" key="1">
    <source>
        <dbReference type="ARBA" id="ARBA00022729"/>
    </source>
</evidence>
<accession>A0ABS0DXG7</accession>
<protein>
    <recommendedName>
        <fullName evidence="5">Saf-pilin pilus formation protein</fullName>
    </recommendedName>
</protein>
<dbReference type="Gene3D" id="2.60.40.1570">
    <property type="entry name" value="Dr adhesin"/>
    <property type="match status" value="1"/>
</dbReference>
<evidence type="ECO:0008006" key="5">
    <source>
        <dbReference type="Google" id="ProtNLM"/>
    </source>
</evidence>
<comment type="caution">
    <text evidence="3">The sequence shown here is derived from an EMBL/GenBank/DDBJ whole genome shotgun (WGS) entry which is preliminary data.</text>
</comment>
<dbReference type="InterPro" id="IPR037028">
    <property type="entry name" value="Dr_adhesin_sf"/>
</dbReference>
<dbReference type="RefSeq" id="WP_119824087.1">
    <property type="nucleotide sequence ID" value="NZ_JADOBH010000004.1"/>
</dbReference>
<dbReference type="Proteomes" id="UP000600307">
    <property type="component" value="Unassembled WGS sequence"/>
</dbReference>
<proteinExistence type="predicted"/>
<evidence type="ECO:0000313" key="4">
    <source>
        <dbReference type="Proteomes" id="UP000600307"/>
    </source>
</evidence>
<feature type="signal peptide" evidence="2">
    <location>
        <begin position="1"/>
        <end position="25"/>
    </location>
</feature>
<sequence length="172" mass="17606">MNKLNTLKISAALLLMGMGSTMAYAGGITSDITTQTADLTFASTGKATISLEAQQDLIAGAFKAGQEIASGEATATAGTVAYRWTPTSGDISQANGVSKIIKIKGTENKNNSITLALVPSTSVGTLTDGGNGWIVPATLNTSKVELSVQNNQAAVISPDTYTLSVDAAVWGY</sequence>
<evidence type="ECO:0000313" key="3">
    <source>
        <dbReference type="EMBL" id="MBF7957384.1"/>
    </source>
</evidence>
<keyword evidence="1 2" id="KW-0732">Signal</keyword>
<reference evidence="3 4" key="1">
    <citation type="submission" date="2020-11" db="EMBL/GenBank/DDBJ databases">
        <title>Taxonomic investigation of Rahnella spp.</title>
        <authorList>
            <person name="Lee S.D."/>
        </authorList>
    </citation>
    <scope>NUCLEOTIDE SEQUENCE [LARGE SCALE GENOMIC DNA]</scope>
    <source>
        <strain evidence="3 4">SAP-10</strain>
    </source>
</reference>
<gene>
    <name evidence="3" type="ORF">IV431_17640</name>
</gene>
<keyword evidence="4" id="KW-1185">Reference proteome</keyword>
<name>A0ABS0DXG7_9GAMM</name>
<feature type="chain" id="PRO_5045322220" description="Saf-pilin pilus formation protein" evidence="2">
    <location>
        <begin position="26"/>
        <end position="172"/>
    </location>
</feature>
<organism evidence="3 4">
    <name type="scientific">Rahnella victoriana</name>
    <dbReference type="NCBI Taxonomy" id="1510570"/>
    <lineage>
        <taxon>Bacteria</taxon>
        <taxon>Pseudomonadati</taxon>
        <taxon>Pseudomonadota</taxon>
        <taxon>Gammaproteobacteria</taxon>
        <taxon>Enterobacterales</taxon>
        <taxon>Yersiniaceae</taxon>
        <taxon>Rahnella</taxon>
    </lineage>
</organism>
<dbReference type="EMBL" id="JADOBH010000004">
    <property type="protein sequence ID" value="MBF7957384.1"/>
    <property type="molecule type" value="Genomic_DNA"/>
</dbReference>
<evidence type="ECO:0000256" key="2">
    <source>
        <dbReference type="SAM" id="SignalP"/>
    </source>
</evidence>